<sequence length="421" mass="47987">MYELIKTLYPIYRSITGEGLRKSLKIINEALNNELELKSIKSGTKVYDWEIPAEYNIKDAYIITPDGDKICDFKKHNLHLLGYSHAIDKTISLKELQEHLYSDAKRTDIIPYAFSYYQRRWGFCLSQNQRDSLKDGDYKVFIDSSFDENGVLNYAQGYLPATISTKDEILISTYICHPQMCNNELSGPAVFVEIYKWLKSLKYRKYNFRFVIAPETIGAIAYIFENFNDLKKHCKGGFVLSCLGDDGDYSVILPPDETAFSAKAALNVIKHFDNAKIYSFLDRGSDERQYNTPALNLGVATLCRTAFGAFKQYHCSDDDLNFISQKGLEGGLDFVKSCIMALQINEVFKPNFICEPCLGKYNLTPTLNVRSRPKNMLPRHFLAYCDGARDVLDIANIIGCKASELEYIIKICLENNLIIKG</sequence>
<feature type="domain" description="DUF2172" evidence="1">
    <location>
        <begin position="54"/>
        <end position="145"/>
    </location>
</feature>
<dbReference type="GO" id="GO:0004177">
    <property type="term" value="F:aminopeptidase activity"/>
    <property type="evidence" value="ECO:0007669"/>
    <property type="project" value="UniProtKB-KW"/>
</dbReference>
<organism evidence="4 5">
    <name type="scientific">Candidatus Campylobacter infans</name>
    <dbReference type="NCBI Taxonomy" id="2561898"/>
    <lineage>
        <taxon>Bacteria</taxon>
        <taxon>Pseudomonadati</taxon>
        <taxon>Campylobacterota</taxon>
        <taxon>Epsilonproteobacteria</taxon>
        <taxon>Campylobacterales</taxon>
        <taxon>Campylobacteraceae</taxon>
        <taxon>Campylobacter</taxon>
    </lineage>
</organism>
<reference evidence="4 5" key="1">
    <citation type="submission" date="2020-02" db="EMBL/GenBank/DDBJ databases">
        <title>Complete genome sequence of the novel Campylobacter species Candidatus Campylobacter infans.</title>
        <authorList>
            <person name="Duim B."/>
            <person name="Zomer A."/>
            <person name="van der Graaf L."/>
            <person name="Wagenaar J."/>
        </authorList>
    </citation>
    <scope>NUCLEOTIDE SEQUENCE [LARGE SCALE GENOMIC DNA]</scope>
    <source>
        <strain evidence="4 5">19S00001</strain>
    </source>
</reference>
<evidence type="ECO:0000313" key="5">
    <source>
        <dbReference type="Proteomes" id="UP000509414"/>
    </source>
</evidence>
<protein>
    <submittedName>
        <fullName evidence="4">Zinc aminopeptidase, M28 family</fullName>
    </submittedName>
</protein>
<evidence type="ECO:0000259" key="3">
    <source>
        <dbReference type="Pfam" id="PF16254"/>
    </source>
</evidence>
<dbReference type="InterPro" id="IPR032622">
    <property type="entry name" value="UCP01524_HTH"/>
</dbReference>
<feature type="domain" description="UCP01524 winged helix-turn-helix" evidence="2">
    <location>
        <begin position="353"/>
        <end position="418"/>
    </location>
</feature>
<keyword evidence="5" id="KW-1185">Reference proteome</keyword>
<dbReference type="Gene3D" id="3.40.630.10">
    <property type="entry name" value="Zn peptidases"/>
    <property type="match status" value="1"/>
</dbReference>
<proteinExistence type="predicted"/>
<gene>
    <name evidence="4" type="ORF">CINF_0834</name>
</gene>
<dbReference type="EMBL" id="CP049075">
    <property type="protein sequence ID" value="QLI05348.1"/>
    <property type="molecule type" value="Genomic_DNA"/>
</dbReference>
<evidence type="ECO:0000259" key="1">
    <source>
        <dbReference type="Pfam" id="PF09940"/>
    </source>
</evidence>
<accession>A0A7H9CJA8</accession>
<dbReference type="InterPro" id="IPR012353">
    <property type="entry name" value="UCP015244"/>
</dbReference>
<evidence type="ECO:0000259" key="2">
    <source>
        <dbReference type="Pfam" id="PF16221"/>
    </source>
</evidence>
<feature type="domain" description="DUF4910" evidence="3">
    <location>
        <begin position="2"/>
        <end position="345"/>
    </location>
</feature>
<dbReference type="InterPro" id="IPR036388">
    <property type="entry name" value="WH-like_DNA-bd_sf"/>
</dbReference>
<dbReference type="RefSeq" id="WP_179975855.1">
    <property type="nucleotide sequence ID" value="NZ_CP049075.1"/>
</dbReference>
<evidence type="ECO:0000313" key="4">
    <source>
        <dbReference type="EMBL" id="QLI05348.1"/>
    </source>
</evidence>
<dbReference type="Pfam" id="PF09940">
    <property type="entry name" value="DUF2172"/>
    <property type="match status" value="1"/>
</dbReference>
<keyword evidence="4" id="KW-0378">Hydrolase</keyword>
<dbReference type="InterPro" id="IPR032610">
    <property type="entry name" value="DUF2172"/>
</dbReference>
<name>A0A7H9CJA8_9BACT</name>
<dbReference type="InterPro" id="IPR032589">
    <property type="entry name" value="DUF4910"/>
</dbReference>
<keyword evidence="4" id="KW-0645">Protease</keyword>
<dbReference type="PIRSF" id="PIRSF015244">
    <property type="entry name" value="UCP015244"/>
    <property type="match status" value="1"/>
</dbReference>
<dbReference type="Pfam" id="PF16221">
    <property type="entry name" value="HTH_47"/>
    <property type="match status" value="1"/>
</dbReference>
<dbReference type="AlphaFoldDB" id="A0A7H9CJA8"/>
<dbReference type="Gene3D" id="3.50.30.90">
    <property type="match status" value="1"/>
</dbReference>
<dbReference type="Proteomes" id="UP000509414">
    <property type="component" value="Chromosome"/>
</dbReference>
<dbReference type="KEGG" id="cinf:CINF_0834"/>
<dbReference type="SUPFAM" id="SSF53187">
    <property type="entry name" value="Zn-dependent exopeptidases"/>
    <property type="match status" value="1"/>
</dbReference>
<dbReference type="Gene3D" id="1.10.10.10">
    <property type="entry name" value="Winged helix-like DNA-binding domain superfamily/Winged helix DNA-binding domain"/>
    <property type="match status" value="1"/>
</dbReference>
<keyword evidence="4" id="KW-0031">Aminopeptidase</keyword>
<dbReference type="Pfam" id="PF16254">
    <property type="entry name" value="DUF4910"/>
    <property type="match status" value="1"/>
</dbReference>